<evidence type="ECO:0000313" key="9">
    <source>
        <dbReference type="Proteomes" id="UP000028302"/>
    </source>
</evidence>
<dbReference type="Pfam" id="PF00120">
    <property type="entry name" value="Gln-synt_C"/>
    <property type="match status" value="1"/>
</dbReference>
<evidence type="ECO:0000256" key="1">
    <source>
        <dbReference type="ARBA" id="ARBA00022598"/>
    </source>
</evidence>
<dbReference type="PANTHER" id="PTHR43785">
    <property type="entry name" value="GAMMA-GLUTAMYLPUTRESCINE SYNTHETASE"/>
    <property type="match status" value="1"/>
</dbReference>
<dbReference type="SMART" id="SM01230">
    <property type="entry name" value="Gln-synt_C"/>
    <property type="match status" value="1"/>
</dbReference>
<feature type="domain" description="GS catalytic" evidence="7">
    <location>
        <begin position="120"/>
        <end position="453"/>
    </location>
</feature>
<gene>
    <name evidence="8" type="ORF">C41B8_06902</name>
</gene>
<dbReference type="Gene3D" id="3.30.590.10">
    <property type="entry name" value="Glutamine synthetase/guanido kinase, catalytic domain"/>
    <property type="match status" value="1"/>
</dbReference>
<dbReference type="GO" id="GO:0006598">
    <property type="term" value="P:polyamine catabolic process"/>
    <property type="evidence" value="ECO:0007669"/>
    <property type="project" value="TreeGrafter"/>
</dbReference>
<dbReference type="SUPFAM" id="SSF55931">
    <property type="entry name" value="Glutamine synthetase/guanido kinase"/>
    <property type="match status" value="1"/>
</dbReference>
<dbReference type="Proteomes" id="UP000028302">
    <property type="component" value="Unassembled WGS sequence"/>
</dbReference>
<dbReference type="RefSeq" id="WP_051883205.1">
    <property type="nucleotide sequence ID" value="NZ_APNK01000007.1"/>
</dbReference>
<dbReference type="InterPro" id="IPR014746">
    <property type="entry name" value="Gln_synth/guanido_kin_cat_dom"/>
</dbReference>
<evidence type="ECO:0000256" key="5">
    <source>
        <dbReference type="RuleBase" id="RU000384"/>
    </source>
</evidence>
<dbReference type="PATRIC" id="fig|1304275.5.peg.1411"/>
<dbReference type="InterPro" id="IPR008147">
    <property type="entry name" value="Gln_synt_N"/>
</dbReference>
<evidence type="ECO:0000313" key="8">
    <source>
        <dbReference type="EMBL" id="KEZ78003.1"/>
    </source>
</evidence>
<keyword evidence="1" id="KW-0436">Ligase</keyword>
<dbReference type="GO" id="GO:0004356">
    <property type="term" value="F:glutamine synthetase activity"/>
    <property type="evidence" value="ECO:0007669"/>
    <property type="project" value="InterPro"/>
</dbReference>
<proteinExistence type="inferred from homology"/>
<dbReference type="PROSITE" id="PS51986">
    <property type="entry name" value="GS_BETA_GRASP"/>
    <property type="match status" value="1"/>
</dbReference>
<dbReference type="SUPFAM" id="SSF54368">
    <property type="entry name" value="Glutamine synthetase, N-terminal domain"/>
    <property type="match status" value="1"/>
</dbReference>
<evidence type="ECO:0000259" key="7">
    <source>
        <dbReference type="PROSITE" id="PS51987"/>
    </source>
</evidence>
<evidence type="ECO:0000259" key="6">
    <source>
        <dbReference type="PROSITE" id="PS51986"/>
    </source>
</evidence>
<dbReference type="Gene3D" id="3.10.20.70">
    <property type="entry name" value="Glutamine synthetase, N-terminal domain"/>
    <property type="match status" value="1"/>
</dbReference>
<accession>A0A084IMR9</accession>
<protein>
    <submittedName>
        <fullName evidence="8">L-glutamine synthetase</fullName>
    </submittedName>
</protein>
<comment type="caution">
    <text evidence="8">The sequence shown here is derived from an EMBL/GenBank/DDBJ whole genome shotgun (WGS) entry which is preliminary data.</text>
</comment>
<evidence type="ECO:0000256" key="2">
    <source>
        <dbReference type="ARBA" id="ARBA00022741"/>
    </source>
</evidence>
<evidence type="ECO:0000256" key="4">
    <source>
        <dbReference type="PROSITE-ProRule" id="PRU01330"/>
    </source>
</evidence>
<reference evidence="8 9" key="1">
    <citation type="submission" date="2013-03" db="EMBL/GenBank/DDBJ databases">
        <title>Salinisphaera hydrothermalis C41B8 Genome Sequencing.</title>
        <authorList>
            <person name="Li C."/>
            <person name="Lai Q."/>
            <person name="Shao Z."/>
        </authorList>
    </citation>
    <scope>NUCLEOTIDE SEQUENCE [LARGE SCALE GENOMIC DNA]</scope>
    <source>
        <strain evidence="8 9">C41B8</strain>
    </source>
</reference>
<evidence type="ECO:0000256" key="3">
    <source>
        <dbReference type="ARBA" id="ARBA00022840"/>
    </source>
</evidence>
<dbReference type="eggNOG" id="COG0174">
    <property type="taxonomic scope" value="Bacteria"/>
</dbReference>
<feature type="domain" description="GS beta-grasp" evidence="6">
    <location>
        <begin position="18"/>
        <end position="113"/>
    </location>
</feature>
<dbReference type="PANTHER" id="PTHR43785:SF12">
    <property type="entry name" value="TYPE-1 GLUTAMINE SYNTHETASE 2"/>
    <property type="match status" value="1"/>
</dbReference>
<dbReference type="GO" id="GO:0005524">
    <property type="term" value="F:ATP binding"/>
    <property type="evidence" value="ECO:0007669"/>
    <property type="project" value="UniProtKB-KW"/>
</dbReference>
<name>A0A084IMR9_SALHC</name>
<dbReference type="OrthoDB" id="9789509at2"/>
<dbReference type="EMBL" id="APNK01000007">
    <property type="protein sequence ID" value="KEZ78003.1"/>
    <property type="molecule type" value="Genomic_DNA"/>
</dbReference>
<sequence>MSQAALPADARAVIDAMPKLEFIEAYIVDINGIARGKRLPAASLERVYSKGLNLPVSTPLLDIWGHEVEDTGLAIASGDADRPCLPVAGSLRPMPWSTRGSAQMLLMMHEPDGSRFAGDPRAILAAVLDRLAARGLTPVVATELEFRLFEAEPDATGRPVPAHLSTRPGRRSQLYGIEELDNLDDLFGDIETACLAQGLPMDTLISEQGEAQYEINLEHVGDALLAADQTILLKRTIKACARRHGLAASFMAKPFGDSSGNGMHVHISLLDADGHNVFADDQSETSALMQCVAGLLETMAESTAIFAPHDNSFRRFQAASHAPLAPAWGVDNRTTAIRLPLAEPNASRIEHRVAGADANPYLVLAAVLAGMEHGMAKQLTPPPETVGDAYSQHDPSLPDAWGTAIEAFEESSFIAEYLGADYQRWYAAAKRQERERLRAIVPAAEYDAYLRTV</sequence>
<comment type="similarity">
    <text evidence="4 5">Belongs to the glutamine synthetase family.</text>
</comment>
<organism evidence="8 9">
    <name type="scientific">Salinisphaera hydrothermalis (strain C41B8)</name>
    <dbReference type="NCBI Taxonomy" id="1304275"/>
    <lineage>
        <taxon>Bacteria</taxon>
        <taxon>Pseudomonadati</taxon>
        <taxon>Pseudomonadota</taxon>
        <taxon>Gammaproteobacteria</taxon>
        <taxon>Salinisphaerales</taxon>
        <taxon>Salinisphaeraceae</taxon>
        <taxon>Salinisphaera</taxon>
    </lineage>
</organism>
<dbReference type="GO" id="GO:0006542">
    <property type="term" value="P:glutamine biosynthetic process"/>
    <property type="evidence" value="ECO:0007669"/>
    <property type="project" value="InterPro"/>
</dbReference>
<keyword evidence="3" id="KW-0067">ATP-binding</keyword>
<dbReference type="InterPro" id="IPR036651">
    <property type="entry name" value="Gln_synt_N_sf"/>
</dbReference>
<keyword evidence="2" id="KW-0547">Nucleotide-binding</keyword>
<keyword evidence="9" id="KW-1185">Reference proteome</keyword>
<dbReference type="InterPro" id="IPR008146">
    <property type="entry name" value="Gln_synth_cat_dom"/>
</dbReference>
<dbReference type="PROSITE" id="PS51987">
    <property type="entry name" value="GS_CATALYTIC"/>
    <property type="match status" value="1"/>
</dbReference>
<dbReference type="STRING" id="1304275.C41B8_06902"/>
<dbReference type="AlphaFoldDB" id="A0A084IMR9"/>